<name>A0AAD6QBR8_9ROSI</name>
<comment type="caution">
    <text evidence="1">The sequence shown here is derived from an EMBL/GenBank/DDBJ whole genome shotgun (WGS) entry which is preliminary data.</text>
</comment>
<accession>A0AAD6QBR8</accession>
<reference evidence="1" key="1">
    <citation type="journal article" date="2023" name="Mol. Ecol. Resour.">
        <title>Chromosome-level genome assembly of a triploid poplar Populus alba 'Berolinensis'.</title>
        <authorList>
            <person name="Chen S."/>
            <person name="Yu Y."/>
            <person name="Wang X."/>
            <person name="Wang S."/>
            <person name="Zhang T."/>
            <person name="Zhou Y."/>
            <person name="He R."/>
            <person name="Meng N."/>
            <person name="Wang Y."/>
            <person name="Liu W."/>
            <person name="Liu Z."/>
            <person name="Liu J."/>
            <person name="Guo Q."/>
            <person name="Huang H."/>
            <person name="Sederoff R.R."/>
            <person name="Wang G."/>
            <person name="Qu G."/>
            <person name="Chen S."/>
        </authorList>
    </citation>
    <scope>NUCLEOTIDE SEQUENCE</scope>
    <source>
        <strain evidence="1">SC-2020</strain>
    </source>
</reference>
<organism evidence="1 2">
    <name type="scientific">Populus alba x Populus x berolinensis</name>
    <dbReference type="NCBI Taxonomy" id="444605"/>
    <lineage>
        <taxon>Eukaryota</taxon>
        <taxon>Viridiplantae</taxon>
        <taxon>Streptophyta</taxon>
        <taxon>Embryophyta</taxon>
        <taxon>Tracheophyta</taxon>
        <taxon>Spermatophyta</taxon>
        <taxon>Magnoliopsida</taxon>
        <taxon>eudicotyledons</taxon>
        <taxon>Gunneridae</taxon>
        <taxon>Pentapetalae</taxon>
        <taxon>rosids</taxon>
        <taxon>fabids</taxon>
        <taxon>Malpighiales</taxon>
        <taxon>Salicaceae</taxon>
        <taxon>Saliceae</taxon>
        <taxon>Populus</taxon>
    </lineage>
</organism>
<dbReference type="EMBL" id="JAQIZT010000009">
    <property type="protein sequence ID" value="KAJ6985085.1"/>
    <property type="molecule type" value="Genomic_DNA"/>
</dbReference>
<keyword evidence="2" id="KW-1185">Reference proteome</keyword>
<gene>
    <name evidence="1" type="ORF">NC653_023157</name>
</gene>
<protein>
    <submittedName>
        <fullName evidence="1">Uncharacterized protein</fullName>
    </submittedName>
</protein>
<proteinExistence type="predicted"/>
<evidence type="ECO:0000313" key="1">
    <source>
        <dbReference type="EMBL" id="KAJ6985085.1"/>
    </source>
</evidence>
<sequence>MLRLKAIAFHVGFGRPVGSSWPFRFLLNFYFAGGSGLGLAN</sequence>
<evidence type="ECO:0000313" key="2">
    <source>
        <dbReference type="Proteomes" id="UP001164929"/>
    </source>
</evidence>
<dbReference type="AlphaFoldDB" id="A0AAD6QBR8"/>
<dbReference type="Proteomes" id="UP001164929">
    <property type="component" value="Chromosome 9"/>
</dbReference>